<sequence>MRAGAYTIHQSLTAEAAAVLKLALALARRRGHAQVTPLHVAFALLTGPSAAAYAQPLAAAFSSSSSSTPAAPYGLLKRACLRSHPAPGTAAAPAQHPLQCRALELCFNVALNRLPTSGPHSPPSSAAAHFASSLIQPSPTLSNALVAALKRAQANQRRGCVELQQPPPPPPPATAQQQPPLLAIKVELDQLVISILDDPSVSRVMREAGFSSATVKSNLEEETALMPPPSSSSSSPPPPPPPIPPHFFLDPTGIAAGGGRFALWPAQFLAGAPGPDDACSDDVRAVLEVMVRKEGRRGNPVVVGDSVSMAEAVAGELLRRLERGDVPAELAGAHLLRLQLSYVHVRLMSRADVDARAAELRRSVDAVQLQRGGGLVVYVGDLRWALDEEPSEHHHVTASSYSPVEHMVAELGRLLDDLRATRGRAWLVATASYQTYMRWQQRRRRAPESAWALQAVVVPTGSGTGLALNSLHSSSSSTSLPTSASPVPPAMATAQQLGMAAGERPAGFPAARDKQDEAQLLLCTECSRNYEREASLVKAEAGEGPRGSLPAWLVPDRPPADQTPQQREKYLIELKRKWSRLCRKLHLCAADPCSAPCPWWSGSCLIPGSQSKPSIAGFLGLEGLTDHGKSRTTGQWSPSPLPRWGLSPLMAPGCQAMATALALGSHPLSDSATSDGRAPGGGGGGGSAAARELEQRLRRNIPWQPGAVVAEIAEAAVASRGGSDGGKCVWLYVKGSDRAAARRAATVIAETRCGSAGRVVWADPSRFSCAEELCSDVVARASEIGGRAFVVVVDDVENAPCDVADCLVAASKSGRVKDHRSGQELDLSAGSVVILTTSKLTGGGAGDVIGLRLWSEEEASSGGALKRKTESPQGECKRARHDALDLNLNLCAEEDTDDEEDDGSDGAVPSDITHEGDDSGDSSEHGQPHGLLESVAVRVVTLDEEDGAAAAIRVRLAGALAGQGRARVDEAAVRALAAASGHFLEEVLERWVAEVLGPATATVRSGGKGKAVVVLGLGGAREAAGFMGSVLPSRVHVD</sequence>
<feature type="region of interest" description="Disordered" evidence="4">
    <location>
        <begin position="538"/>
        <end position="565"/>
    </location>
</feature>
<feature type="compositionally biased region" description="Acidic residues" evidence="4">
    <location>
        <begin position="894"/>
        <end position="904"/>
    </location>
</feature>
<dbReference type="Proteomes" id="UP000823388">
    <property type="component" value="Chromosome 7N"/>
</dbReference>
<feature type="region of interest" description="Disordered" evidence="4">
    <location>
        <begin position="667"/>
        <end position="690"/>
    </location>
</feature>
<feature type="compositionally biased region" description="Gly residues" evidence="4">
    <location>
        <begin position="678"/>
        <end position="687"/>
    </location>
</feature>
<dbReference type="AlphaFoldDB" id="A0A8T0PWY5"/>
<dbReference type="OrthoDB" id="1872342at2759"/>
<evidence type="ECO:0000256" key="4">
    <source>
        <dbReference type="SAM" id="MobiDB-lite"/>
    </source>
</evidence>
<name>A0A8T0PWY5_PANVG</name>
<proteinExistence type="inferred from homology"/>
<feature type="region of interest" description="Disordered" evidence="4">
    <location>
        <begin position="468"/>
        <end position="490"/>
    </location>
</feature>
<keyword evidence="7" id="KW-1185">Reference proteome</keyword>
<evidence type="ECO:0000256" key="1">
    <source>
        <dbReference type="ARBA" id="ARBA00008675"/>
    </source>
</evidence>
<dbReference type="Gene3D" id="1.10.1780.10">
    <property type="entry name" value="Clp, N-terminal domain"/>
    <property type="match status" value="1"/>
</dbReference>
<dbReference type="InterPro" id="IPR058680">
    <property type="entry name" value="NBD_SMAX1-like"/>
</dbReference>
<evidence type="ECO:0000259" key="5">
    <source>
        <dbReference type="PROSITE" id="PS51903"/>
    </source>
</evidence>
<dbReference type="InterPro" id="IPR051650">
    <property type="entry name" value="SL_signaling_regulator"/>
</dbReference>
<evidence type="ECO:0000313" key="6">
    <source>
        <dbReference type="EMBL" id="KAG2565418.1"/>
    </source>
</evidence>
<dbReference type="Pfam" id="PF23569">
    <property type="entry name" value="NBD_SMAX1"/>
    <property type="match status" value="1"/>
</dbReference>
<comment type="similarity">
    <text evidence="1">Belongs to the ClpA/ClpB family.</text>
</comment>
<dbReference type="InterPro" id="IPR036628">
    <property type="entry name" value="Clp_N_dom_sf"/>
</dbReference>
<dbReference type="PANTHER" id="PTHR43572">
    <property type="entry name" value="CHAPERONE PROTEIN CLPD, CHLOROPLASTIC"/>
    <property type="match status" value="1"/>
</dbReference>
<feature type="compositionally biased region" description="Low complexity" evidence="4">
    <location>
        <begin position="468"/>
        <end position="485"/>
    </location>
</feature>
<feature type="region of interest" description="Disordered" evidence="4">
    <location>
        <begin position="157"/>
        <end position="177"/>
    </location>
</feature>
<gene>
    <name evidence="6" type="ORF">PVAP13_7NG017600</name>
</gene>
<dbReference type="InterPro" id="IPR004176">
    <property type="entry name" value="Clp_R_N"/>
</dbReference>
<accession>A0A8T0PWY5</accession>
<feature type="compositionally biased region" description="Pro residues" evidence="4">
    <location>
        <begin position="226"/>
        <end position="245"/>
    </location>
</feature>
<dbReference type="PROSITE" id="PS51903">
    <property type="entry name" value="CLP_R"/>
    <property type="match status" value="1"/>
</dbReference>
<keyword evidence="2 3" id="KW-0677">Repeat</keyword>
<dbReference type="SUPFAM" id="SSF81923">
    <property type="entry name" value="Double Clp-N motif"/>
    <property type="match status" value="1"/>
</dbReference>
<dbReference type="EMBL" id="CM029050">
    <property type="protein sequence ID" value="KAG2565418.1"/>
    <property type="molecule type" value="Genomic_DNA"/>
</dbReference>
<organism evidence="6 7">
    <name type="scientific">Panicum virgatum</name>
    <name type="common">Blackwell switchgrass</name>
    <dbReference type="NCBI Taxonomy" id="38727"/>
    <lineage>
        <taxon>Eukaryota</taxon>
        <taxon>Viridiplantae</taxon>
        <taxon>Streptophyta</taxon>
        <taxon>Embryophyta</taxon>
        <taxon>Tracheophyta</taxon>
        <taxon>Spermatophyta</taxon>
        <taxon>Magnoliopsida</taxon>
        <taxon>Liliopsida</taxon>
        <taxon>Poales</taxon>
        <taxon>Poaceae</taxon>
        <taxon>PACMAD clade</taxon>
        <taxon>Panicoideae</taxon>
        <taxon>Panicodae</taxon>
        <taxon>Paniceae</taxon>
        <taxon>Panicinae</taxon>
        <taxon>Panicum</taxon>
        <taxon>Panicum sect. Hiantes</taxon>
    </lineage>
</organism>
<evidence type="ECO:0000256" key="3">
    <source>
        <dbReference type="PROSITE-ProRule" id="PRU01251"/>
    </source>
</evidence>
<feature type="region of interest" description="Disordered" evidence="4">
    <location>
        <begin position="894"/>
        <end position="928"/>
    </location>
</feature>
<comment type="caution">
    <text evidence="6">The sequence shown here is derived from an EMBL/GenBank/DDBJ whole genome shotgun (WGS) entry which is preliminary data.</text>
</comment>
<feature type="domain" description="Clp R" evidence="5">
    <location>
        <begin position="8"/>
        <end position="225"/>
    </location>
</feature>
<reference evidence="6" key="1">
    <citation type="submission" date="2020-05" db="EMBL/GenBank/DDBJ databases">
        <title>WGS assembly of Panicum virgatum.</title>
        <authorList>
            <person name="Lovell J.T."/>
            <person name="Jenkins J."/>
            <person name="Shu S."/>
            <person name="Juenger T.E."/>
            <person name="Schmutz J."/>
        </authorList>
    </citation>
    <scope>NUCLEOTIDE SEQUENCE</scope>
    <source>
        <strain evidence="6">AP13</strain>
    </source>
</reference>
<feature type="region of interest" description="Disordered" evidence="4">
    <location>
        <begin position="215"/>
        <end position="249"/>
    </location>
</feature>
<feature type="compositionally biased region" description="Basic and acidic residues" evidence="4">
    <location>
        <begin position="912"/>
        <end position="927"/>
    </location>
</feature>
<protein>
    <recommendedName>
        <fullName evidence="5">Clp R domain-containing protein</fullName>
    </recommendedName>
</protein>
<dbReference type="PANTHER" id="PTHR43572:SF3">
    <property type="entry name" value="PROTEIN SMAX1-LIKE 5"/>
    <property type="match status" value="1"/>
</dbReference>
<evidence type="ECO:0000313" key="7">
    <source>
        <dbReference type="Proteomes" id="UP000823388"/>
    </source>
</evidence>
<evidence type="ECO:0000256" key="2">
    <source>
        <dbReference type="ARBA" id="ARBA00022737"/>
    </source>
</evidence>